<dbReference type="SUPFAM" id="SSF52091">
    <property type="entry name" value="SpoIIaa-like"/>
    <property type="match status" value="1"/>
</dbReference>
<dbReference type="PROSITE" id="PS50801">
    <property type="entry name" value="STAS"/>
    <property type="match status" value="1"/>
</dbReference>
<dbReference type="RefSeq" id="WP_231925084.1">
    <property type="nucleotide sequence ID" value="NZ_LT607410.1"/>
</dbReference>
<dbReference type="Proteomes" id="UP000198228">
    <property type="component" value="Chromosome I"/>
</dbReference>
<sequence>MPHGSKPEATPLSMAVDHSDPAAPVISVGGDLAFTTSGPLRVEVDRVLVERPPVLVLDFAGLVCIDSTGLSVIVHAWREGQQVGTAVRLRSTPRFLDTILDMTGVTGLLARPLPTARTGPAAADPPGRAVSA</sequence>
<dbReference type="Gene3D" id="3.30.750.24">
    <property type="entry name" value="STAS domain"/>
    <property type="match status" value="1"/>
</dbReference>
<proteinExistence type="predicted"/>
<dbReference type="InterPro" id="IPR036513">
    <property type="entry name" value="STAS_dom_sf"/>
</dbReference>
<evidence type="ECO:0000313" key="2">
    <source>
        <dbReference type="EMBL" id="SCF26945.1"/>
    </source>
</evidence>
<dbReference type="CDD" id="cd07043">
    <property type="entry name" value="STAS_anti-anti-sigma_factors"/>
    <property type="match status" value="1"/>
</dbReference>
<gene>
    <name evidence="2" type="ORF">GA0074696_3951</name>
</gene>
<evidence type="ECO:0000259" key="1">
    <source>
        <dbReference type="PROSITE" id="PS50801"/>
    </source>
</evidence>
<dbReference type="Pfam" id="PF01740">
    <property type="entry name" value="STAS"/>
    <property type="match status" value="1"/>
</dbReference>
<name>A0A1C4Z1T5_9ACTN</name>
<evidence type="ECO:0000313" key="3">
    <source>
        <dbReference type="Proteomes" id="UP000198228"/>
    </source>
</evidence>
<dbReference type="EMBL" id="LT607410">
    <property type="protein sequence ID" value="SCF26945.1"/>
    <property type="molecule type" value="Genomic_DNA"/>
</dbReference>
<dbReference type="InterPro" id="IPR002645">
    <property type="entry name" value="STAS_dom"/>
</dbReference>
<accession>A0A1C4Z1T5</accession>
<feature type="domain" description="STAS" evidence="1">
    <location>
        <begin position="25"/>
        <end position="105"/>
    </location>
</feature>
<organism evidence="2 3">
    <name type="scientific">Micromonospora purpureochromogenes</name>
    <dbReference type="NCBI Taxonomy" id="47872"/>
    <lineage>
        <taxon>Bacteria</taxon>
        <taxon>Bacillati</taxon>
        <taxon>Actinomycetota</taxon>
        <taxon>Actinomycetes</taxon>
        <taxon>Micromonosporales</taxon>
        <taxon>Micromonosporaceae</taxon>
        <taxon>Micromonospora</taxon>
    </lineage>
</organism>
<reference evidence="2 3" key="1">
    <citation type="submission" date="2016-06" db="EMBL/GenBank/DDBJ databases">
        <authorList>
            <person name="Kjaerup R.B."/>
            <person name="Dalgaard T.S."/>
            <person name="Juul-Madsen H.R."/>
        </authorList>
    </citation>
    <scope>NUCLEOTIDE SEQUENCE [LARGE SCALE GENOMIC DNA]</scope>
    <source>
        <strain evidence="2 3">DSM 43821</strain>
    </source>
</reference>
<dbReference type="AlphaFoldDB" id="A0A1C4Z1T5"/>
<protein>
    <submittedName>
        <fullName evidence="2">Anti-sigma B factor antagonist</fullName>
    </submittedName>
</protein>